<feature type="domain" description="Band 7" evidence="4">
    <location>
        <begin position="22"/>
        <end position="180"/>
    </location>
</feature>
<reference evidence="6" key="1">
    <citation type="journal article" date="2019" name="Int. J. Syst. Evol. Microbiol.">
        <title>The Global Catalogue of Microorganisms (GCM) 10K type strain sequencing project: providing services to taxonomists for standard genome sequencing and annotation.</title>
        <authorList>
            <consortium name="The Broad Institute Genomics Platform"/>
            <consortium name="The Broad Institute Genome Sequencing Center for Infectious Disease"/>
            <person name="Wu L."/>
            <person name="Ma J."/>
        </authorList>
    </citation>
    <scope>NUCLEOTIDE SEQUENCE [LARGE SCALE GENOMIC DNA]</scope>
    <source>
        <strain evidence="6">CGMCC 4.7304</strain>
    </source>
</reference>
<feature type="compositionally biased region" description="Acidic residues" evidence="2">
    <location>
        <begin position="275"/>
        <end position="288"/>
    </location>
</feature>
<evidence type="ECO:0000259" key="4">
    <source>
        <dbReference type="SMART" id="SM00244"/>
    </source>
</evidence>
<accession>A0ABW0ZAG7</accession>
<dbReference type="InterPro" id="IPR043202">
    <property type="entry name" value="Band-7_stomatin-like"/>
</dbReference>
<dbReference type="EMBL" id="JBHSPB010000036">
    <property type="protein sequence ID" value="MFC5724852.1"/>
    <property type="molecule type" value="Genomic_DNA"/>
</dbReference>
<evidence type="ECO:0000256" key="2">
    <source>
        <dbReference type="SAM" id="MobiDB-lite"/>
    </source>
</evidence>
<keyword evidence="3" id="KW-0472">Membrane</keyword>
<protein>
    <submittedName>
        <fullName evidence="5">SPFH domain-containing protein</fullName>
    </submittedName>
</protein>
<sequence length="399" mass="42457">MVEELVGALVGVASAGAVYAMAAARVIKQYERGVVLRLGRLRPAVRAPGFTMIVPGVDRLRKVNMQIVTMPVPAQEGITRDNVTVRVDAVVYFKVVDPVEAVIAVEDYRFAVSQMAQTSLRSIIGKSDLDDLLSNREKLNQGLELMLDSPAVGWGVHIDRVEIKDVSLPETMKRSMSRQAEAERERRARVINADAELLASKKLAEAAKTMSQEPSALNLRLLQTIVAVAAEKNSTLVLPFPVELLRFLERAQRGQEGGARTEAGEGPAPQRIAVDEESPEPGGPEDEERSVPAAPDRTALGGEIPAPDELEAPRGQRPALGEEDPARDAAGSGGTAFDDSALSALDRAEGRETSGGVRRGGSGGSRSRSQRVPLDEESAPDRPPRGASGVSGGQDPGTA</sequence>
<dbReference type="CDD" id="cd08826">
    <property type="entry name" value="SPFH_eoslipins_u1"/>
    <property type="match status" value="1"/>
</dbReference>
<dbReference type="InterPro" id="IPR001972">
    <property type="entry name" value="Stomatin_HflK_fam"/>
</dbReference>
<keyword evidence="3" id="KW-1133">Transmembrane helix</keyword>
<dbReference type="Gene3D" id="3.30.479.30">
    <property type="entry name" value="Band 7 domain"/>
    <property type="match status" value="1"/>
</dbReference>
<gene>
    <name evidence="5" type="ORF">ACFP1Z_32360</name>
</gene>
<dbReference type="Gene3D" id="6.10.250.2090">
    <property type="match status" value="1"/>
</dbReference>
<evidence type="ECO:0000313" key="5">
    <source>
        <dbReference type="EMBL" id="MFC5724852.1"/>
    </source>
</evidence>
<organism evidence="5 6">
    <name type="scientific">Streptomyces gamaensis</name>
    <dbReference type="NCBI Taxonomy" id="1763542"/>
    <lineage>
        <taxon>Bacteria</taxon>
        <taxon>Bacillati</taxon>
        <taxon>Actinomycetota</taxon>
        <taxon>Actinomycetes</taxon>
        <taxon>Kitasatosporales</taxon>
        <taxon>Streptomycetaceae</taxon>
        <taxon>Streptomyces</taxon>
    </lineage>
</organism>
<keyword evidence="3" id="KW-0812">Transmembrane</keyword>
<dbReference type="InterPro" id="IPR001107">
    <property type="entry name" value="Band_7"/>
</dbReference>
<feature type="region of interest" description="Disordered" evidence="2">
    <location>
        <begin position="255"/>
        <end position="399"/>
    </location>
</feature>
<dbReference type="Proteomes" id="UP001596083">
    <property type="component" value="Unassembled WGS sequence"/>
</dbReference>
<dbReference type="SMART" id="SM00244">
    <property type="entry name" value="PHB"/>
    <property type="match status" value="1"/>
</dbReference>
<evidence type="ECO:0000256" key="1">
    <source>
        <dbReference type="ARBA" id="ARBA00008164"/>
    </source>
</evidence>
<keyword evidence="6" id="KW-1185">Reference proteome</keyword>
<evidence type="ECO:0000256" key="3">
    <source>
        <dbReference type="SAM" id="Phobius"/>
    </source>
</evidence>
<dbReference type="PRINTS" id="PR00721">
    <property type="entry name" value="STOMATIN"/>
</dbReference>
<dbReference type="RefSeq" id="WP_390321407.1">
    <property type="nucleotide sequence ID" value="NZ_JBHSPB010000036.1"/>
</dbReference>
<feature type="transmembrane region" description="Helical" evidence="3">
    <location>
        <begin position="6"/>
        <end position="27"/>
    </location>
</feature>
<dbReference type="InterPro" id="IPR036013">
    <property type="entry name" value="Band_7/SPFH_dom_sf"/>
</dbReference>
<dbReference type="PANTHER" id="PTHR10264">
    <property type="entry name" value="BAND 7 PROTEIN-RELATED"/>
    <property type="match status" value="1"/>
</dbReference>
<dbReference type="PANTHER" id="PTHR10264:SF19">
    <property type="entry name" value="AT06885P-RELATED"/>
    <property type="match status" value="1"/>
</dbReference>
<feature type="compositionally biased region" description="Gly residues" evidence="2">
    <location>
        <begin position="389"/>
        <end position="399"/>
    </location>
</feature>
<evidence type="ECO:0000313" key="6">
    <source>
        <dbReference type="Proteomes" id="UP001596083"/>
    </source>
</evidence>
<comment type="caution">
    <text evidence="5">The sequence shown here is derived from an EMBL/GenBank/DDBJ whole genome shotgun (WGS) entry which is preliminary data.</text>
</comment>
<name>A0ABW0ZAG7_9ACTN</name>
<dbReference type="SUPFAM" id="SSF117892">
    <property type="entry name" value="Band 7/SPFH domain"/>
    <property type="match status" value="1"/>
</dbReference>
<comment type="similarity">
    <text evidence="1">Belongs to the band 7/mec-2 family.</text>
</comment>
<proteinExistence type="inferred from homology"/>
<dbReference type="Pfam" id="PF01145">
    <property type="entry name" value="Band_7"/>
    <property type="match status" value="1"/>
</dbReference>